<dbReference type="InterPro" id="IPR017978">
    <property type="entry name" value="GPCR_3_C"/>
</dbReference>
<feature type="chain" id="PRO_5035190383" evidence="7">
    <location>
        <begin position="19"/>
        <end position="951"/>
    </location>
</feature>
<organism evidence="9 10">
    <name type="scientific">Carpediemonas membranifera</name>
    <dbReference type="NCBI Taxonomy" id="201153"/>
    <lineage>
        <taxon>Eukaryota</taxon>
        <taxon>Metamonada</taxon>
        <taxon>Carpediemonas-like organisms</taxon>
        <taxon>Carpediemonas</taxon>
    </lineage>
</organism>
<dbReference type="SUPFAM" id="SSF53850">
    <property type="entry name" value="Periplasmic binding protein-like II"/>
    <property type="match status" value="1"/>
</dbReference>
<feature type="compositionally biased region" description="Polar residues" evidence="5">
    <location>
        <begin position="891"/>
        <end position="908"/>
    </location>
</feature>
<protein>
    <submittedName>
        <fullName evidence="9">ABC transporter substrate-binding protein</fullName>
    </submittedName>
</protein>
<feature type="transmembrane region" description="Helical" evidence="6">
    <location>
        <begin position="541"/>
        <end position="566"/>
    </location>
</feature>
<dbReference type="InterPro" id="IPR006059">
    <property type="entry name" value="SBP"/>
</dbReference>
<evidence type="ECO:0000256" key="1">
    <source>
        <dbReference type="ARBA" id="ARBA00004141"/>
    </source>
</evidence>
<feature type="transmembrane region" description="Helical" evidence="6">
    <location>
        <begin position="663"/>
        <end position="686"/>
    </location>
</feature>
<gene>
    <name evidence="9" type="ORF">J8273_8829</name>
</gene>
<dbReference type="InterPro" id="IPR050490">
    <property type="entry name" value="Bact_solute-bd_prot1"/>
</dbReference>
<reference evidence="9" key="1">
    <citation type="submission" date="2021-05" db="EMBL/GenBank/DDBJ databases">
        <title>A free-living protist that lacks canonical eukaryotic 1 DNA replication and segregation systems.</title>
        <authorList>
            <person name="Salas-Leiva D.E."/>
            <person name="Tromer E.C."/>
            <person name="Curtis B.A."/>
            <person name="Jerlstrom-Hultqvist J."/>
            <person name="Kolisko M."/>
            <person name="Yi Z."/>
            <person name="Salas-Leiva J.S."/>
            <person name="Gallot-Lavallee L."/>
            <person name="Kops G.J.P.L."/>
            <person name="Archibald J.M."/>
            <person name="Simpson A.G.B."/>
            <person name="Roger A.J."/>
        </authorList>
    </citation>
    <scope>NUCLEOTIDE SEQUENCE</scope>
    <source>
        <strain evidence="9">BICM</strain>
    </source>
</reference>
<comment type="subcellular location">
    <subcellularLocation>
        <location evidence="1">Membrane</location>
        <topology evidence="1">Multi-pass membrane protein</topology>
    </subcellularLocation>
</comment>
<dbReference type="OrthoDB" id="543112at2759"/>
<dbReference type="PANTHER" id="PTHR43649:SF12">
    <property type="entry name" value="DIACETYLCHITOBIOSE BINDING PROTEIN DASA"/>
    <property type="match status" value="1"/>
</dbReference>
<dbReference type="Pfam" id="PF00003">
    <property type="entry name" value="7tm_3"/>
    <property type="match status" value="1"/>
</dbReference>
<name>A0A8J6AP61_9EUKA</name>
<feature type="domain" description="G-protein coupled receptors family 3 profile" evidence="8">
    <location>
        <begin position="567"/>
        <end position="751"/>
    </location>
</feature>
<dbReference type="GO" id="GO:0016020">
    <property type="term" value="C:membrane"/>
    <property type="evidence" value="ECO:0007669"/>
    <property type="project" value="UniProtKB-SubCell"/>
</dbReference>
<evidence type="ECO:0000256" key="2">
    <source>
        <dbReference type="ARBA" id="ARBA00022692"/>
    </source>
</evidence>
<keyword evidence="10" id="KW-1185">Reference proteome</keyword>
<evidence type="ECO:0000256" key="7">
    <source>
        <dbReference type="SAM" id="SignalP"/>
    </source>
</evidence>
<dbReference type="AlphaFoldDB" id="A0A8J6AP61"/>
<feature type="transmembrane region" description="Helical" evidence="6">
    <location>
        <begin position="572"/>
        <end position="591"/>
    </location>
</feature>
<dbReference type="Pfam" id="PF13416">
    <property type="entry name" value="SBP_bac_8"/>
    <property type="match status" value="1"/>
</dbReference>
<dbReference type="Proteomes" id="UP000717585">
    <property type="component" value="Unassembled WGS sequence"/>
</dbReference>
<evidence type="ECO:0000256" key="3">
    <source>
        <dbReference type="ARBA" id="ARBA00022989"/>
    </source>
</evidence>
<keyword evidence="7" id="KW-0732">Signal</keyword>
<feature type="region of interest" description="Disordered" evidence="5">
    <location>
        <begin position="891"/>
        <end position="919"/>
    </location>
</feature>
<accession>A0A8J6AP61</accession>
<evidence type="ECO:0000256" key="6">
    <source>
        <dbReference type="SAM" id="Phobius"/>
    </source>
</evidence>
<feature type="transmembrane region" description="Helical" evidence="6">
    <location>
        <begin position="499"/>
        <end position="529"/>
    </location>
</feature>
<keyword evidence="2 6" id="KW-0812">Transmembrane</keyword>
<feature type="signal peptide" evidence="7">
    <location>
        <begin position="1"/>
        <end position="18"/>
    </location>
</feature>
<dbReference type="PANTHER" id="PTHR43649">
    <property type="entry name" value="ARABINOSE-BINDING PROTEIN-RELATED"/>
    <property type="match status" value="1"/>
</dbReference>
<evidence type="ECO:0000259" key="8">
    <source>
        <dbReference type="PROSITE" id="PS50259"/>
    </source>
</evidence>
<evidence type="ECO:0000313" key="10">
    <source>
        <dbReference type="Proteomes" id="UP000717585"/>
    </source>
</evidence>
<evidence type="ECO:0000313" key="9">
    <source>
        <dbReference type="EMBL" id="KAG9389536.1"/>
    </source>
</evidence>
<keyword evidence="4 6" id="KW-0472">Membrane</keyword>
<dbReference type="GO" id="GO:0004930">
    <property type="term" value="F:G protein-coupled receptor activity"/>
    <property type="evidence" value="ECO:0007669"/>
    <property type="project" value="InterPro"/>
</dbReference>
<keyword evidence="3 6" id="KW-1133">Transmembrane helix</keyword>
<dbReference type="PROSITE" id="PS50259">
    <property type="entry name" value="G_PROTEIN_RECEP_F3_4"/>
    <property type="match status" value="1"/>
</dbReference>
<comment type="caution">
    <text evidence="9">The sequence shown here is derived from an EMBL/GenBank/DDBJ whole genome shotgun (WGS) entry which is preliminary data.</text>
</comment>
<evidence type="ECO:0000256" key="4">
    <source>
        <dbReference type="ARBA" id="ARBA00023136"/>
    </source>
</evidence>
<feature type="transmembrane region" description="Helical" evidence="6">
    <location>
        <begin position="698"/>
        <end position="720"/>
    </location>
</feature>
<dbReference type="EMBL" id="JAHDYR010000069">
    <property type="protein sequence ID" value="KAG9389536.1"/>
    <property type="molecule type" value="Genomic_DNA"/>
</dbReference>
<proteinExistence type="predicted"/>
<feature type="transmembrane region" description="Helical" evidence="6">
    <location>
        <begin position="616"/>
        <end position="639"/>
    </location>
</feature>
<feature type="transmembrane region" description="Helical" evidence="6">
    <location>
        <begin position="732"/>
        <end position="751"/>
    </location>
</feature>
<sequence length="951" mass="103371">MLRQWLLVFLLYVFLAEGKTNVSIAAPVSSATSNFQTLAAQFNAAQSDIEVTVTLIPTTVDYYHTIKGALVLGDITFDGIAFGQVHLLEMLLAGVDSASNSDEWNLEPLTARVAASPLLDWDGINLFTRSYGTNFNKDVYLVPFDGDYHQLYLREDVLDYYGLAVPRSIPELVEVARALSASDMADNSSMPDVAFCVGDGTNLQRFVTDFTMPFIQYAGTAQGGYFTTDGMVNLFNNAGFKAGVEAFRAMLDNGYEDIEIASSREAFLNGTCAITIDWGDLLFSAPRSAVEGVANHTVAMVMPGSTRIYDRDSGRSDLVDCTATLCPFASANSRGDLVNTAPLASHGGWSIGVPKIASHKNEVFAFLEWAASPDVINPITLQGSGFEPFRTSVAANTTLWDVAGLSVARDWIMDVLDTILTAGNVALDMRLPGYSDYVAVMEQNLRSYLYDGESIDVALSNLDREVEAVTDRYGRDMQLLYYRMNLNVNPLTTLTLDRIYGLFSMACIIATAAVIIITTICVVFFGFIMNDGNFKLASPNYLILGNVGWLTATAGVALFVCSFVWSSTLLCINTLVFIGLGVAIALGSLFAKQARIYWILRATRSHKKRFTVPNDLHLLPLLLAGVPLPCGLVIVWSILDAFKESSVKLGDYTACVACQSTHAMLWAIAVGLLAVFYLVPNGLLVFKTRNLPISETRLLSISIQISAVMCTVIALVYLIAVDPFVMPKIAPPVFTVGVTLIQAVTFVPKLWKAVRRQPLSKRDFRLLTGKGDLSLDGYIRCPRCHSCFAAFGNQISKDEAVDGGFNESVSGARSHRTRSIRSALSSAVSSAIVPAKASRADPEGMQRFLASPYADIELTMPARRLNPDAAPQDPTPPSSLLDNRLLRRVSDASSVNGPVDSATETLSFSEEDSGEAFRRPPPVFEEVEAEVLSSEPVVSSGVYSYDSTDPM</sequence>
<dbReference type="Gene3D" id="3.40.190.10">
    <property type="entry name" value="Periplasmic binding protein-like II"/>
    <property type="match status" value="1"/>
</dbReference>
<evidence type="ECO:0000256" key="5">
    <source>
        <dbReference type="SAM" id="MobiDB-lite"/>
    </source>
</evidence>